<name>A0ACC3MAL6_9PEZI</name>
<dbReference type="Proteomes" id="UP001281147">
    <property type="component" value="Unassembled WGS sequence"/>
</dbReference>
<gene>
    <name evidence="1" type="ORF">LTR37_020650</name>
</gene>
<comment type="caution">
    <text evidence="1">The sequence shown here is derived from an EMBL/GenBank/DDBJ whole genome shotgun (WGS) entry which is preliminary data.</text>
</comment>
<proteinExistence type="predicted"/>
<reference evidence="1" key="1">
    <citation type="submission" date="2023-07" db="EMBL/GenBank/DDBJ databases">
        <title>Black Yeasts Isolated from many extreme environments.</title>
        <authorList>
            <person name="Coleine C."/>
            <person name="Stajich J.E."/>
            <person name="Selbmann L."/>
        </authorList>
    </citation>
    <scope>NUCLEOTIDE SEQUENCE</scope>
    <source>
        <strain evidence="1">CCFEE 5714</strain>
    </source>
</reference>
<protein>
    <submittedName>
        <fullName evidence="1">Uncharacterized protein</fullName>
    </submittedName>
</protein>
<accession>A0ACC3MAL6</accession>
<organism evidence="1 2">
    <name type="scientific">Vermiconidia calcicola</name>
    <dbReference type="NCBI Taxonomy" id="1690605"/>
    <lineage>
        <taxon>Eukaryota</taxon>
        <taxon>Fungi</taxon>
        <taxon>Dikarya</taxon>
        <taxon>Ascomycota</taxon>
        <taxon>Pezizomycotina</taxon>
        <taxon>Dothideomycetes</taxon>
        <taxon>Dothideomycetidae</taxon>
        <taxon>Mycosphaerellales</taxon>
        <taxon>Extremaceae</taxon>
        <taxon>Vermiconidia</taxon>
    </lineage>
</organism>
<dbReference type="EMBL" id="JAUTXU010000377">
    <property type="protein sequence ID" value="KAK3682024.1"/>
    <property type="molecule type" value="Genomic_DNA"/>
</dbReference>
<evidence type="ECO:0000313" key="1">
    <source>
        <dbReference type="EMBL" id="KAK3682024.1"/>
    </source>
</evidence>
<sequence>MSRTQYGKLDSLRVETGPGASATFSFPHDNPTATVPGSRIITVPSGSTWTTGLHWHEEYEETVRVVRGKAAITLAGVTSFYGPGDGNLTFPKFTIHEFGRADNGGDVFDPGDTVIEEWVTAEDGFKAVFFYNVFEATLEANNRPGLRDMIQIGTMLAYVDEFPVIVPGPFFLKYTATHAMLATVSWIGWMLGYKPWLKDYTPEHLWDVARTRGGRQQDSKEN</sequence>
<evidence type="ECO:0000313" key="2">
    <source>
        <dbReference type="Proteomes" id="UP001281147"/>
    </source>
</evidence>
<keyword evidence="2" id="KW-1185">Reference proteome</keyword>